<dbReference type="Proteomes" id="UP000754644">
    <property type="component" value="Unassembled WGS sequence"/>
</dbReference>
<protein>
    <submittedName>
        <fullName evidence="5">M20/M25/M40 family metallo-hydrolase</fullName>
    </submittedName>
</protein>
<name>A0A972W075_9GAMM</name>
<feature type="non-terminal residue" evidence="5">
    <location>
        <position position="345"/>
    </location>
</feature>
<organism evidence="5 6">
    <name type="scientific">SAR86 cluster bacterium</name>
    <dbReference type="NCBI Taxonomy" id="2030880"/>
    <lineage>
        <taxon>Bacteria</taxon>
        <taxon>Pseudomonadati</taxon>
        <taxon>Pseudomonadota</taxon>
        <taxon>Gammaproteobacteria</taxon>
        <taxon>SAR86 cluster</taxon>
    </lineage>
</organism>
<evidence type="ECO:0000313" key="6">
    <source>
        <dbReference type="Proteomes" id="UP000754644"/>
    </source>
</evidence>
<comment type="caution">
    <text evidence="5">The sequence shown here is derived from an EMBL/GenBank/DDBJ whole genome shotgun (WGS) entry which is preliminary data.</text>
</comment>
<proteinExistence type="predicted"/>
<sequence>MSKIKTMFLTTLSLLVAASLQAASPSADDLAFRAVYKELVEINTTLSGGSCTVAAHAMADQLRASGINDADIHIIVAPEWPEQGNLVATLHGSSPDNESILLLAHIDVVEANRADWERDPFTLIEEDGYFFGRGTADDKSMAAIFVDVMKGLSESKFPLSRNVKLALTCGEETPNTFNGASYLIQHHRELIDASFALNEGGGGRLDSAGKPMYNGIQAGEKLYQDYQLEVRNPGGHSSRPRADNAIYQLVAALERVSQHAFPIEFNSTTRGFFARMAKLTAEPQVATDMIEILTTPPNPEALARMTNIPGYNSILHTTFVTTLVTACHAKNALPQRASANVNCRI</sequence>
<accession>A0A972W075</accession>
<keyword evidence="3" id="KW-0170">Cobalt</keyword>
<gene>
    <name evidence="5" type="ORF">HQ497_15335</name>
</gene>
<feature type="signal peptide" evidence="4">
    <location>
        <begin position="1"/>
        <end position="22"/>
    </location>
</feature>
<feature type="chain" id="PRO_5038089610" evidence="4">
    <location>
        <begin position="23"/>
        <end position="345"/>
    </location>
</feature>
<evidence type="ECO:0000256" key="3">
    <source>
        <dbReference type="ARBA" id="ARBA00023285"/>
    </source>
</evidence>
<dbReference type="NCBIfam" id="NF006596">
    <property type="entry name" value="PRK09133.1"/>
    <property type="match status" value="1"/>
</dbReference>
<dbReference type="PROSITE" id="PS00758">
    <property type="entry name" value="ARGE_DAPE_CPG2_1"/>
    <property type="match status" value="1"/>
</dbReference>
<evidence type="ECO:0000313" key="5">
    <source>
        <dbReference type="EMBL" id="NQV66731.1"/>
    </source>
</evidence>
<evidence type="ECO:0000256" key="4">
    <source>
        <dbReference type="SAM" id="SignalP"/>
    </source>
</evidence>
<dbReference type="InterPro" id="IPR001261">
    <property type="entry name" value="ArgE/DapE_CS"/>
</dbReference>
<keyword evidence="2" id="KW-0862">Zinc</keyword>
<dbReference type="AlphaFoldDB" id="A0A972W075"/>
<dbReference type="Pfam" id="PF01546">
    <property type="entry name" value="Peptidase_M20"/>
    <property type="match status" value="1"/>
</dbReference>
<dbReference type="EMBL" id="JABMOJ010000570">
    <property type="protein sequence ID" value="NQV66731.1"/>
    <property type="molecule type" value="Genomic_DNA"/>
</dbReference>
<dbReference type="GO" id="GO:0016787">
    <property type="term" value="F:hydrolase activity"/>
    <property type="evidence" value="ECO:0007669"/>
    <property type="project" value="UniProtKB-KW"/>
</dbReference>
<reference evidence="5" key="1">
    <citation type="submission" date="2020-05" db="EMBL/GenBank/DDBJ databases">
        <title>Sulfur intermediates as new biogeochemical hubs in an aquatic model microbial ecosystem.</title>
        <authorList>
            <person name="Vigneron A."/>
        </authorList>
    </citation>
    <scope>NUCLEOTIDE SEQUENCE</scope>
    <source>
        <strain evidence="5">Bin.250</strain>
    </source>
</reference>
<evidence type="ECO:0000256" key="1">
    <source>
        <dbReference type="ARBA" id="ARBA00022801"/>
    </source>
</evidence>
<dbReference type="PANTHER" id="PTHR43808">
    <property type="entry name" value="ACETYLORNITHINE DEACETYLASE"/>
    <property type="match status" value="1"/>
</dbReference>
<dbReference type="Gene3D" id="3.40.630.10">
    <property type="entry name" value="Zn peptidases"/>
    <property type="match status" value="1"/>
</dbReference>
<evidence type="ECO:0000256" key="2">
    <source>
        <dbReference type="ARBA" id="ARBA00022833"/>
    </source>
</evidence>
<dbReference type="InterPro" id="IPR050072">
    <property type="entry name" value="Peptidase_M20A"/>
</dbReference>
<dbReference type="PANTHER" id="PTHR43808:SF8">
    <property type="entry name" value="PEPTIDASE M20 DIMERISATION DOMAIN-CONTAINING PROTEIN"/>
    <property type="match status" value="1"/>
</dbReference>
<dbReference type="Gene3D" id="3.30.70.360">
    <property type="match status" value="1"/>
</dbReference>
<dbReference type="InterPro" id="IPR002933">
    <property type="entry name" value="Peptidase_M20"/>
</dbReference>
<dbReference type="SUPFAM" id="SSF53187">
    <property type="entry name" value="Zn-dependent exopeptidases"/>
    <property type="match status" value="1"/>
</dbReference>
<keyword evidence="1" id="KW-0378">Hydrolase</keyword>
<dbReference type="PROSITE" id="PS00759">
    <property type="entry name" value="ARGE_DAPE_CPG2_2"/>
    <property type="match status" value="1"/>
</dbReference>
<keyword evidence="4" id="KW-0732">Signal</keyword>